<accession>A0A2V4AZ68</accession>
<name>A0A2V4AZ68_9PSEU</name>
<comment type="subcellular location">
    <subcellularLocation>
        <location evidence="1">Membrane</location>
        <topology evidence="1">Single-pass membrane protein</topology>
    </subcellularLocation>
</comment>
<keyword evidence="8" id="KW-1185">Reference proteome</keyword>
<keyword evidence="3 6" id="KW-1133">Transmembrane helix</keyword>
<dbReference type="AlphaFoldDB" id="A0A2V4AZ68"/>
<evidence type="ECO:0000256" key="5">
    <source>
        <dbReference type="SAM" id="MobiDB-lite"/>
    </source>
</evidence>
<gene>
    <name evidence="7" type="ORF">BAY60_12175</name>
</gene>
<dbReference type="PANTHER" id="PTHR30168:SF0">
    <property type="entry name" value="INNER MEMBRANE PROTEIN"/>
    <property type="match status" value="1"/>
</dbReference>
<proteinExistence type="predicted"/>
<feature type="transmembrane region" description="Helical" evidence="6">
    <location>
        <begin position="53"/>
        <end position="73"/>
    </location>
</feature>
<dbReference type="InterPro" id="IPR007343">
    <property type="entry name" value="Uncharacterised_pept_Zn_put"/>
</dbReference>
<feature type="region of interest" description="Disordered" evidence="5">
    <location>
        <begin position="1"/>
        <end position="47"/>
    </location>
</feature>
<keyword evidence="2 6" id="KW-0812">Transmembrane</keyword>
<dbReference type="EMBL" id="MASW01000002">
    <property type="protein sequence ID" value="PXY27214.1"/>
    <property type="molecule type" value="Genomic_DNA"/>
</dbReference>
<dbReference type="Proteomes" id="UP000249915">
    <property type="component" value="Unassembled WGS sequence"/>
</dbReference>
<evidence type="ECO:0008006" key="9">
    <source>
        <dbReference type="Google" id="ProtNLM"/>
    </source>
</evidence>
<keyword evidence="4 6" id="KW-0472">Membrane</keyword>
<protein>
    <recommendedName>
        <fullName evidence="9">Metalloprotease</fullName>
    </recommendedName>
</protein>
<dbReference type="OrthoDB" id="7950418at2"/>
<evidence type="ECO:0000256" key="2">
    <source>
        <dbReference type="ARBA" id="ARBA00022692"/>
    </source>
</evidence>
<evidence type="ECO:0000313" key="8">
    <source>
        <dbReference type="Proteomes" id="UP000249915"/>
    </source>
</evidence>
<evidence type="ECO:0000256" key="1">
    <source>
        <dbReference type="ARBA" id="ARBA00004167"/>
    </source>
</evidence>
<feature type="region of interest" description="Disordered" evidence="5">
    <location>
        <begin position="74"/>
        <end position="99"/>
    </location>
</feature>
<evidence type="ECO:0000256" key="6">
    <source>
        <dbReference type="SAM" id="Phobius"/>
    </source>
</evidence>
<reference evidence="7 8" key="1">
    <citation type="submission" date="2016-07" db="EMBL/GenBank/DDBJ databases">
        <title>Draft genome sequence of Prauserella muralis DSM 45305, isolated from a mould-covered wall in an indoor environment.</title>
        <authorList>
            <person name="Ruckert C."/>
            <person name="Albersmeier A."/>
            <person name="Jiang C.-L."/>
            <person name="Jiang Y."/>
            <person name="Kalinowski J."/>
            <person name="Schneider O."/>
            <person name="Winkler A."/>
            <person name="Zotchev S.B."/>
        </authorList>
    </citation>
    <scope>NUCLEOTIDE SEQUENCE [LARGE SCALE GENOMIC DNA]</scope>
    <source>
        <strain evidence="7 8">DSM 45305</strain>
    </source>
</reference>
<evidence type="ECO:0000313" key="7">
    <source>
        <dbReference type="EMBL" id="PXY27214.1"/>
    </source>
</evidence>
<organism evidence="7 8">
    <name type="scientific">Prauserella muralis</name>
    <dbReference type="NCBI Taxonomy" id="588067"/>
    <lineage>
        <taxon>Bacteria</taxon>
        <taxon>Bacillati</taxon>
        <taxon>Actinomycetota</taxon>
        <taxon>Actinomycetes</taxon>
        <taxon>Pseudonocardiales</taxon>
        <taxon>Pseudonocardiaceae</taxon>
        <taxon>Prauserella</taxon>
    </lineage>
</organism>
<dbReference type="PANTHER" id="PTHR30168">
    <property type="entry name" value="PUTATIVE MEMBRANE PROTEIN YPFJ"/>
    <property type="match status" value="1"/>
</dbReference>
<dbReference type="GO" id="GO:0016020">
    <property type="term" value="C:membrane"/>
    <property type="evidence" value="ECO:0007669"/>
    <property type="project" value="UniProtKB-SubCell"/>
</dbReference>
<evidence type="ECO:0000256" key="4">
    <source>
        <dbReference type="ARBA" id="ARBA00023136"/>
    </source>
</evidence>
<sequence length="327" mass="34831">MDAGDHLGPRPRDAASPDPLIEDLPLSLWESTEQPVPAERPRRASRSRTLRRGLPVAVTLLLMAGLVAVVTTLRGDPDEAGNPPVAAGDTGGPERVRPESPAEVPLLTMGTAPPRTTCALPPFAVGETALRAYYRAELRCLERAWRPVLEEAGAPVARVGLVLADDPDTACGDLPPASKATGLYCDVDGTIYLPRARTLDALGERPVPHLATVAHEYGHHLQQVSGILGAANRQLAGFPEDGPEDRELSRRVELQANCLAGMFFASVAGRGSITADDADAAVSDFRNWIDSDTHGTSATQLRWARTGYAATTVAACDTWSVPREEVD</sequence>
<feature type="compositionally biased region" description="Basic and acidic residues" evidence="5">
    <location>
        <begin position="1"/>
        <end position="15"/>
    </location>
</feature>
<evidence type="ECO:0000256" key="3">
    <source>
        <dbReference type="ARBA" id="ARBA00022989"/>
    </source>
</evidence>
<dbReference type="RefSeq" id="WP_112281214.1">
    <property type="nucleotide sequence ID" value="NZ_MASW01000002.1"/>
</dbReference>
<dbReference type="Pfam" id="PF04228">
    <property type="entry name" value="Zn_peptidase"/>
    <property type="match status" value="1"/>
</dbReference>
<comment type="caution">
    <text evidence="7">The sequence shown here is derived from an EMBL/GenBank/DDBJ whole genome shotgun (WGS) entry which is preliminary data.</text>
</comment>